<sequence>MTNNKIAVLGADGYINQIPRIKEGLRELGC</sequence>
<gene>
    <name evidence="1" type="ORF">METZ01_LOCUS366445</name>
</gene>
<protein>
    <submittedName>
        <fullName evidence="1">Uncharacterized protein</fullName>
    </submittedName>
</protein>
<dbReference type="EMBL" id="UINC01131718">
    <property type="protein sequence ID" value="SVD13591.1"/>
    <property type="molecule type" value="Genomic_DNA"/>
</dbReference>
<evidence type="ECO:0000313" key="1">
    <source>
        <dbReference type="EMBL" id="SVD13591.1"/>
    </source>
</evidence>
<feature type="non-terminal residue" evidence="1">
    <location>
        <position position="30"/>
    </location>
</feature>
<dbReference type="AlphaFoldDB" id="A0A382SXE0"/>
<accession>A0A382SXE0</accession>
<proteinExistence type="predicted"/>
<name>A0A382SXE0_9ZZZZ</name>
<organism evidence="1">
    <name type="scientific">marine metagenome</name>
    <dbReference type="NCBI Taxonomy" id="408172"/>
    <lineage>
        <taxon>unclassified sequences</taxon>
        <taxon>metagenomes</taxon>
        <taxon>ecological metagenomes</taxon>
    </lineage>
</organism>
<reference evidence="1" key="1">
    <citation type="submission" date="2018-05" db="EMBL/GenBank/DDBJ databases">
        <authorList>
            <person name="Lanie J.A."/>
            <person name="Ng W.-L."/>
            <person name="Kazmierczak K.M."/>
            <person name="Andrzejewski T.M."/>
            <person name="Davidsen T.M."/>
            <person name="Wayne K.J."/>
            <person name="Tettelin H."/>
            <person name="Glass J.I."/>
            <person name="Rusch D."/>
            <person name="Podicherti R."/>
            <person name="Tsui H.-C.T."/>
            <person name="Winkler M.E."/>
        </authorList>
    </citation>
    <scope>NUCLEOTIDE SEQUENCE</scope>
</reference>